<dbReference type="AlphaFoldDB" id="A0A9X1XCV2"/>
<proteinExistence type="inferred from homology"/>
<dbReference type="PANTHER" id="PTHR31302:SF31">
    <property type="entry name" value="PHOSPHODIESTERASE YAEI"/>
    <property type="match status" value="1"/>
</dbReference>
<dbReference type="GO" id="GO:0046872">
    <property type="term" value="F:metal ion binding"/>
    <property type="evidence" value="ECO:0007669"/>
    <property type="project" value="UniProtKB-KW"/>
</dbReference>
<evidence type="ECO:0000256" key="3">
    <source>
        <dbReference type="ARBA" id="ARBA00022801"/>
    </source>
</evidence>
<sequence>MEEEKVKKSLIAGSIGLGALAGAAGAAAFYSAFIEPYWFDVKKIDIKLPRLPEAFEKFHIVHISDFHLGFHFKARHIAKMADKIQGLNPDMIVFTGDLVNSHRSLKTVVKSLPYLNKIKAPFGKFAILGNHDYLESIDTISELLRKSGFELLMNENRMIKKENDELYLAGLDDYLRGEADIEKALNGIPLDRFTLLLAHEPDYFKVSSKFPVDLQLSGHSHGGQVRMPLFGPIITSKMGRKYHSGLYETENKFLYTNRGMGTTHLPFRFFCRPEITSITLK</sequence>
<dbReference type="EMBL" id="JAIWJX010000002">
    <property type="protein sequence ID" value="MCK6258366.1"/>
    <property type="molecule type" value="Genomic_DNA"/>
</dbReference>
<dbReference type="SUPFAM" id="SSF56300">
    <property type="entry name" value="Metallo-dependent phosphatases"/>
    <property type="match status" value="1"/>
</dbReference>
<evidence type="ECO:0000256" key="1">
    <source>
        <dbReference type="ARBA" id="ARBA00001968"/>
    </source>
</evidence>
<gene>
    <name evidence="6" type="ORF">LCY76_17470</name>
</gene>
<dbReference type="InterPro" id="IPR051158">
    <property type="entry name" value="Metallophosphoesterase_sf"/>
</dbReference>
<comment type="cofactor">
    <cofactor evidence="1">
        <name>a divalent metal cation</name>
        <dbReference type="ChEBI" id="CHEBI:60240"/>
    </cofactor>
</comment>
<keyword evidence="7" id="KW-1185">Reference proteome</keyword>
<dbReference type="InterPro" id="IPR004843">
    <property type="entry name" value="Calcineurin-like_PHP"/>
</dbReference>
<comment type="similarity">
    <text evidence="4">Belongs to the metallophosphoesterase superfamily.</text>
</comment>
<protein>
    <submittedName>
        <fullName evidence="6">Metallophosphoesterase</fullName>
    </submittedName>
</protein>
<dbReference type="InterPro" id="IPR029052">
    <property type="entry name" value="Metallo-depent_PP-like"/>
</dbReference>
<dbReference type="Gene3D" id="3.60.21.10">
    <property type="match status" value="1"/>
</dbReference>
<evidence type="ECO:0000313" key="7">
    <source>
        <dbReference type="Proteomes" id="UP001139011"/>
    </source>
</evidence>
<dbReference type="GO" id="GO:0008758">
    <property type="term" value="F:UDP-2,3-diacylglucosamine hydrolase activity"/>
    <property type="evidence" value="ECO:0007669"/>
    <property type="project" value="TreeGrafter"/>
</dbReference>
<accession>A0A9X1XCV2</accession>
<reference evidence="6" key="1">
    <citation type="submission" date="2021-09" db="EMBL/GenBank/DDBJ databases">
        <title>Genome analysis of Fictibacillus sp. KIGAM418 isolated from marine sediment.</title>
        <authorList>
            <person name="Seo M.-J."/>
            <person name="Cho E.-S."/>
            <person name="Hwang C.Y."/>
        </authorList>
    </citation>
    <scope>NUCLEOTIDE SEQUENCE</scope>
    <source>
        <strain evidence="6">KIGAM418</strain>
    </source>
</reference>
<dbReference type="GO" id="GO:0009245">
    <property type="term" value="P:lipid A biosynthetic process"/>
    <property type="evidence" value="ECO:0007669"/>
    <property type="project" value="TreeGrafter"/>
</dbReference>
<evidence type="ECO:0000256" key="4">
    <source>
        <dbReference type="ARBA" id="ARBA00061089"/>
    </source>
</evidence>
<dbReference type="RefSeq" id="WP_248253667.1">
    <property type="nucleotide sequence ID" value="NZ_JAIWJX010000002.1"/>
</dbReference>
<evidence type="ECO:0000256" key="2">
    <source>
        <dbReference type="ARBA" id="ARBA00022723"/>
    </source>
</evidence>
<dbReference type="Proteomes" id="UP001139011">
    <property type="component" value="Unassembled WGS sequence"/>
</dbReference>
<dbReference type="GO" id="GO:0016020">
    <property type="term" value="C:membrane"/>
    <property type="evidence" value="ECO:0007669"/>
    <property type="project" value="GOC"/>
</dbReference>
<dbReference type="CDD" id="cd07385">
    <property type="entry name" value="MPP_YkuE_C"/>
    <property type="match status" value="1"/>
</dbReference>
<organism evidence="6 7">
    <name type="scientific">Fictibacillus marinisediminis</name>
    <dbReference type="NCBI Taxonomy" id="2878389"/>
    <lineage>
        <taxon>Bacteria</taxon>
        <taxon>Bacillati</taxon>
        <taxon>Bacillota</taxon>
        <taxon>Bacilli</taxon>
        <taxon>Bacillales</taxon>
        <taxon>Fictibacillaceae</taxon>
        <taxon>Fictibacillus</taxon>
    </lineage>
</organism>
<evidence type="ECO:0000313" key="6">
    <source>
        <dbReference type="EMBL" id="MCK6258366.1"/>
    </source>
</evidence>
<keyword evidence="3" id="KW-0378">Hydrolase</keyword>
<name>A0A9X1XCV2_9BACL</name>
<feature type="domain" description="Calcineurin-like phosphoesterase" evidence="5">
    <location>
        <begin position="59"/>
        <end position="222"/>
    </location>
</feature>
<evidence type="ECO:0000259" key="5">
    <source>
        <dbReference type="Pfam" id="PF00149"/>
    </source>
</evidence>
<keyword evidence="2" id="KW-0479">Metal-binding</keyword>
<dbReference type="PANTHER" id="PTHR31302">
    <property type="entry name" value="TRANSMEMBRANE PROTEIN WITH METALLOPHOSPHOESTERASE DOMAIN-RELATED"/>
    <property type="match status" value="1"/>
</dbReference>
<dbReference type="FunFam" id="3.60.21.10:FF:000028">
    <property type="entry name" value="Putative metallophosphoesterase"/>
    <property type="match status" value="1"/>
</dbReference>
<comment type="caution">
    <text evidence="6">The sequence shown here is derived from an EMBL/GenBank/DDBJ whole genome shotgun (WGS) entry which is preliminary data.</text>
</comment>
<dbReference type="Pfam" id="PF00149">
    <property type="entry name" value="Metallophos"/>
    <property type="match status" value="1"/>
</dbReference>